<dbReference type="AlphaFoldDB" id="A0A9X3AG39"/>
<evidence type="ECO:0000313" key="1">
    <source>
        <dbReference type="EMBL" id="MCT7358982.1"/>
    </source>
</evidence>
<protein>
    <submittedName>
        <fullName evidence="1">Esterase</fullName>
    </submittedName>
</protein>
<comment type="caution">
    <text evidence="1">The sequence shown here is derived from an EMBL/GenBank/DDBJ whole genome shotgun (WGS) entry which is preliminary data.</text>
</comment>
<dbReference type="EMBL" id="JAOANI010000015">
    <property type="protein sequence ID" value="MCT7358982.1"/>
    <property type="molecule type" value="Genomic_DNA"/>
</dbReference>
<dbReference type="PANTHER" id="PTHR35602">
    <property type="entry name" value="ESTERASE YQIA-RELATED"/>
    <property type="match status" value="1"/>
</dbReference>
<name>A0A9X3AG39_9GAMM</name>
<reference evidence="1" key="1">
    <citation type="journal article" date="2022" name="Front. Microbiol.">
        <title>Genome-based taxonomic rearrangement of Oceanobacter-related bacteria including the description of Thalassolituus hydrocarbonoclasticus sp. nov. and Thalassolituus pacificus sp. nov. and emended description of the genus Thalassolituus.</title>
        <authorList>
            <person name="Dong C."/>
            <person name="Wei L."/>
            <person name="Wang J."/>
            <person name="Lai Q."/>
            <person name="Huang Z."/>
            <person name="Shao Z."/>
        </authorList>
    </citation>
    <scope>NUCLEOTIDE SEQUENCE</scope>
    <source>
        <strain evidence="1">59MF3M-4</strain>
    </source>
</reference>
<dbReference type="Pfam" id="PF05728">
    <property type="entry name" value="UPF0227"/>
    <property type="match status" value="1"/>
</dbReference>
<proteinExistence type="predicted"/>
<dbReference type="Proteomes" id="UP001147830">
    <property type="component" value="Unassembled WGS sequence"/>
</dbReference>
<reference evidence="1" key="2">
    <citation type="submission" date="2022-08" db="EMBL/GenBank/DDBJ databases">
        <authorList>
            <person name="Dong C."/>
        </authorList>
    </citation>
    <scope>NUCLEOTIDE SEQUENCE</scope>
    <source>
        <strain evidence="1">59MF3M-4</strain>
    </source>
</reference>
<keyword evidence="2" id="KW-1185">Reference proteome</keyword>
<dbReference type="Gene3D" id="3.40.50.1820">
    <property type="entry name" value="alpha/beta hydrolase"/>
    <property type="match status" value="1"/>
</dbReference>
<evidence type="ECO:0000313" key="2">
    <source>
        <dbReference type="Proteomes" id="UP001147830"/>
    </source>
</evidence>
<dbReference type="RefSeq" id="WP_260975872.1">
    <property type="nucleotide sequence ID" value="NZ_JAOANI010000015.1"/>
</dbReference>
<accession>A0A9X3AG39</accession>
<organism evidence="1 2">
    <name type="scientific">Thalassolituus pacificus</name>
    <dbReference type="NCBI Taxonomy" id="2975440"/>
    <lineage>
        <taxon>Bacteria</taxon>
        <taxon>Pseudomonadati</taxon>
        <taxon>Pseudomonadota</taxon>
        <taxon>Gammaproteobacteria</taxon>
        <taxon>Oceanospirillales</taxon>
        <taxon>Oceanospirillaceae</taxon>
        <taxon>Thalassolituus</taxon>
    </lineage>
</organism>
<dbReference type="InterPro" id="IPR029058">
    <property type="entry name" value="AB_hydrolase_fold"/>
</dbReference>
<sequence>MSSSAIGCLYLHGFLSSPQSQKAQQLLRFYADHLTPEQLALPTLPFAPAEAIALARAELKRLQQRFAQVFIIGSSLGGFYATHLAESEGIPAVLVNPAVRPFDLFEHYLGPNTHYYSGEVHELTHDHIGQLRALGCAQIQHPERLLLLLQTGDETLDYRLAAELYRNSPAWLEGGGNHSFEHFIERMPMVLAFAERTSRSETAEISQSDI</sequence>
<dbReference type="SUPFAM" id="SSF53474">
    <property type="entry name" value="alpha/beta-Hydrolases"/>
    <property type="match status" value="1"/>
</dbReference>
<gene>
    <name evidence="1" type="ORF">NYR02_08125</name>
</gene>
<dbReference type="InterPro" id="IPR008886">
    <property type="entry name" value="UPF0227/Esterase_YqiA"/>
</dbReference>
<dbReference type="PANTHER" id="PTHR35602:SF3">
    <property type="entry name" value="ESTERASE YQIA"/>
    <property type="match status" value="1"/>
</dbReference>